<dbReference type="InterPro" id="IPR004101">
    <property type="entry name" value="Mur_ligase_C"/>
</dbReference>
<organism evidence="6 7">
    <name type="scientific">Candidatus Sungbacteria bacterium RIFCSPHIGHO2_02_FULL_53_17</name>
    <dbReference type="NCBI Taxonomy" id="1802275"/>
    <lineage>
        <taxon>Bacteria</taxon>
        <taxon>Candidatus Sungiibacteriota</taxon>
    </lineage>
</organism>
<keyword evidence="3" id="KW-0067">ATP-binding</keyword>
<feature type="domain" description="Mur ligase C-terminal" evidence="4">
    <location>
        <begin position="269"/>
        <end position="393"/>
    </location>
</feature>
<dbReference type="InterPro" id="IPR013221">
    <property type="entry name" value="Mur_ligase_cen"/>
</dbReference>
<dbReference type="Pfam" id="PF08245">
    <property type="entry name" value="Mur_ligase_M"/>
    <property type="match status" value="1"/>
</dbReference>
<accession>A0A1G2KTR6</accession>
<protein>
    <recommendedName>
        <fullName evidence="8">UDP-N-acetylmuramoyl-tripeptide--D-alanyl-D-alanine ligase</fullName>
    </recommendedName>
</protein>
<dbReference type="InterPro" id="IPR036565">
    <property type="entry name" value="Mur-like_cat_sf"/>
</dbReference>
<evidence type="ECO:0000256" key="3">
    <source>
        <dbReference type="ARBA" id="ARBA00022840"/>
    </source>
</evidence>
<dbReference type="InterPro" id="IPR036615">
    <property type="entry name" value="Mur_ligase_C_dom_sf"/>
</dbReference>
<dbReference type="InterPro" id="IPR051046">
    <property type="entry name" value="MurCDEF_CellWall_CoF430Synth"/>
</dbReference>
<dbReference type="PANTHER" id="PTHR43024:SF1">
    <property type="entry name" value="UDP-N-ACETYLMURAMOYL-TRIPEPTIDE--D-ALANYL-D-ALANINE LIGASE"/>
    <property type="match status" value="1"/>
</dbReference>
<gene>
    <name evidence="6" type="ORF">A3C92_01460</name>
</gene>
<reference evidence="6 7" key="1">
    <citation type="journal article" date="2016" name="Nat. Commun.">
        <title>Thousands of microbial genomes shed light on interconnected biogeochemical processes in an aquifer system.</title>
        <authorList>
            <person name="Anantharaman K."/>
            <person name="Brown C.T."/>
            <person name="Hug L.A."/>
            <person name="Sharon I."/>
            <person name="Castelle C.J."/>
            <person name="Probst A.J."/>
            <person name="Thomas B.C."/>
            <person name="Singh A."/>
            <person name="Wilkins M.J."/>
            <person name="Karaoz U."/>
            <person name="Brodie E.L."/>
            <person name="Williams K.H."/>
            <person name="Hubbard S.S."/>
            <person name="Banfield J.F."/>
        </authorList>
    </citation>
    <scope>NUCLEOTIDE SEQUENCE [LARGE SCALE GENOMIC DNA]</scope>
</reference>
<dbReference type="EMBL" id="MHQN01000030">
    <property type="protein sequence ID" value="OHA02837.1"/>
    <property type="molecule type" value="Genomic_DNA"/>
</dbReference>
<evidence type="ECO:0000313" key="6">
    <source>
        <dbReference type="EMBL" id="OHA02837.1"/>
    </source>
</evidence>
<evidence type="ECO:0000256" key="1">
    <source>
        <dbReference type="ARBA" id="ARBA00022598"/>
    </source>
</evidence>
<dbReference type="AlphaFoldDB" id="A0A1G2KTR6"/>
<dbReference type="Pfam" id="PF02875">
    <property type="entry name" value="Mur_ligase_C"/>
    <property type="match status" value="1"/>
</dbReference>
<dbReference type="Proteomes" id="UP000177177">
    <property type="component" value="Unassembled WGS sequence"/>
</dbReference>
<evidence type="ECO:0008006" key="8">
    <source>
        <dbReference type="Google" id="ProtNLM"/>
    </source>
</evidence>
<sequence>MSYKSILQKILAMMARATIRKHKPTIIGVTGSVGKTSARLAAFAVLKHKYRSATAEKNYNNEIGLPLAILGMPHYGRNIFAWGVGLAMAVLKIYGLAKMIEYPEVLVLEYGVDRPGDMDVLVSIARPDIAMVTAIGDTPVHVEFFKNPESLIEEKSKLVTALPAQGYAILNHDDRVVYNMRSKTHARIITFGRDAHADIKIANENPATSLSGMTFKLEYKGSTVPVRLDGLLGAPQVYACSAGVALGIAMDMHLVEAVEALRGYMPPPGRMRIIAGLRSSYILDDTYNAAPEAMRAALDTLRDLPAERKIAVLGDMRELGQYTEDAHRLIGRQAAACADMIFCVGEYAHYVADEAVACGFPRAKIFAVPDSLSAARALRPVVEKGDLILIKGSQSRRMEWTVEALMLHPEEAKDLLVRQEPHWKS</sequence>
<dbReference type="Gene3D" id="3.90.190.20">
    <property type="entry name" value="Mur ligase, C-terminal domain"/>
    <property type="match status" value="1"/>
</dbReference>
<comment type="caution">
    <text evidence="6">The sequence shown here is derived from an EMBL/GenBank/DDBJ whole genome shotgun (WGS) entry which is preliminary data.</text>
</comment>
<keyword evidence="2" id="KW-0547">Nucleotide-binding</keyword>
<proteinExistence type="predicted"/>
<dbReference type="GO" id="GO:0005524">
    <property type="term" value="F:ATP binding"/>
    <property type="evidence" value="ECO:0007669"/>
    <property type="project" value="UniProtKB-KW"/>
</dbReference>
<evidence type="ECO:0000259" key="5">
    <source>
        <dbReference type="Pfam" id="PF08245"/>
    </source>
</evidence>
<evidence type="ECO:0000256" key="2">
    <source>
        <dbReference type="ARBA" id="ARBA00022741"/>
    </source>
</evidence>
<feature type="domain" description="Mur ligase central" evidence="5">
    <location>
        <begin position="96"/>
        <end position="243"/>
    </location>
</feature>
<dbReference type="PANTHER" id="PTHR43024">
    <property type="entry name" value="UDP-N-ACETYLMURAMOYL-TRIPEPTIDE--D-ALANYL-D-ALANINE LIGASE"/>
    <property type="match status" value="1"/>
</dbReference>
<name>A0A1G2KTR6_9BACT</name>
<dbReference type="Gene3D" id="3.40.1190.10">
    <property type="entry name" value="Mur-like, catalytic domain"/>
    <property type="match status" value="1"/>
</dbReference>
<evidence type="ECO:0000313" key="7">
    <source>
        <dbReference type="Proteomes" id="UP000177177"/>
    </source>
</evidence>
<keyword evidence="1" id="KW-0436">Ligase</keyword>
<dbReference type="SUPFAM" id="SSF53623">
    <property type="entry name" value="MurD-like peptide ligases, catalytic domain"/>
    <property type="match status" value="1"/>
</dbReference>
<dbReference type="GO" id="GO:0016881">
    <property type="term" value="F:acid-amino acid ligase activity"/>
    <property type="evidence" value="ECO:0007669"/>
    <property type="project" value="InterPro"/>
</dbReference>
<dbReference type="SUPFAM" id="SSF53244">
    <property type="entry name" value="MurD-like peptide ligases, peptide-binding domain"/>
    <property type="match status" value="1"/>
</dbReference>
<evidence type="ECO:0000259" key="4">
    <source>
        <dbReference type="Pfam" id="PF02875"/>
    </source>
</evidence>